<proteinExistence type="predicted"/>
<dbReference type="AlphaFoldDB" id="A0A2N6QST7"/>
<evidence type="ECO:0008006" key="3">
    <source>
        <dbReference type="Google" id="ProtNLM"/>
    </source>
</evidence>
<dbReference type="Proteomes" id="UP000235564">
    <property type="component" value="Unassembled WGS sequence"/>
</dbReference>
<dbReference type="EMBL" id="PNGJ01000002">
    <property type="protein sequence ID" value="PMC25010.1"/>
    <property type="molecule type" value="Genomic_DNA"/>
</dbReference>
<accession>A0A2N6QST7</accession>
<evidence type="ECO:0000313" key="2">
    <source>
        <dbReference type="Proteomes" id="UP000235564"/>
    </source>
</evidence>
<dbReference type="NCBIfam" id="TIGR01200">
    <property type="entry name" value="GLPGLI"/>
    <property type="match status" value="1"/>
</dbReference>
<dbReference type="Pfam" id="PF09697">
    <property type="entry name" value="Porph_ging"/>
    <property type="match status" value="1"/>
</dbReference>
<reference evidence="1 2" key="1">
    <citation type="submission" date="2017-09" db="EMBL/GenBank/DDBJ databases">
        <title>Bacterial strain isolated from the female urinary microbiota.</title>
        <authorList>
            <person name="Thomas-White K."/>
            <person name="Kumar N."/>
            <person name="Forster S."/>
            <person name="Putonti C."/>
            <person name="Lawley T."/>
            <person name="Wolfe A.J."/>
        </authorList>
    </citation>
    <scope>NUCLEOTIDE SEQUENCE [LARGE SCALE GENOMIC DNA]</scope>
    <source>
        <strain evidence="1 2">UMB0536</strain>
    </source>
</reference>
<dbReference type="InterPro" id="IPR005901">
    <property type="entry name" value="GLPGLI"/>
</dbReference>
<name>A0A2N6QST7_9BACT</name>
<gene>
    <name evidence="1" type="ORF">CJ231_03705</name>
</gene>
<protein>
    <recommendedName>
        <fullName evidence="3">GLPGLI family protein</fullName>
    </recommendedName>
</protein>
<sequence>MFIFIIIDDMAYKNIYITILTLLYSFTVNAQEYAKYRVYYDCDAQIVTGKTNTYRWTLDIGDTTAVFYNKNYRLYDSELAKVKAQGGVNAMIAQLPVIGGKYSPKNDLQIIVGTPKRGKYTYYKQVLSSGLKYEDQIPSIKWQLIDSTKIICEYECRQAIGTVYGRTWTAWYSTELPLNYGPYILCGLPGLIMAAKDSDGLFDFNVVGIENAPENTLVSIYEEGKHQKCSRKRFLELRSDSEGINKNQLVDRILSQRASGEKVIVYTLSGTDAKDNTEIEVPKYNHLDKE</sequence>
<evidence type="ECO:0000313" key="1">
    <source>
        <dbReference type="EMBL" id="PMC25010.1"/>
    </source>
</evidence>
<comment type="caution">
    <text evidence="1">The sequence shown here is derived from an EMBL/GenBank/DDBJ whole genome shotgun (WGS) entry which is preliminary data.</text>
</comment>
<organism evidence="1 2">
    <name type="scientific">Hoylesella buccalis</name>
    <dbReference type="NCBI Taxonomy" id="28127"/>
    <lineage>
        <taxon>Bacteria</taxon>
        <taxon>Pseudomonadati</taxon>
        <taxon>Bacteroidota</taxon>
        <taxon>Bacteroidia</taxon>
        <taxon>Bacteroidales</taxon>
        <taxon>Prevotellaceae</taxon>
        <taxon>Hoylesella</taxon>
    </lineage>
</organism>